<evidence type="ECO:0000256" key="1">
    <source>
        <dbReference type="ARBA" id="ARBA00010641"/>
    </source>
</evidence>
<dbReference type="Proteomes" id="UP000276055">
    <property type="component" value="Unassembled WGS sequence"/>
</dbReference>
<feature type="compositionally biased region" description="Low complexity" evidence="5">
    <location>
        <begin position="11"/>
        <end position="23"/>
    </location>
</feature>
<dbReference type="InterPro" id="IPR014284">
    <property type="entry name" value="RNA_pol_sigma-70_dom"/>
</dbReference>
<evidence type="ECO:0000313" key="8">
    <source>
        <dbReference type="EMBL" id="RKR20377.1"/>
    </source>
</evidence>
<keyword evidence="4" id="KW-0804">Transcription</keyword>
<dbReference type="InterPro" id="IPR036388">
    <property type="entry name" value="WH-like_DNA-bd_sf"/>
</dbReference>
<dbReference type="InterPro" id="IPR013325">
    <property type="entry name" value="RNA_pol_sigma_r2"/>
</dbReference>
<dbReference type="InterPro" id="IPR007627">
    <property type="entry name" value="RNA_pol_sigma70_r2"/>
</dbReference>
<dbReference type="GO" id="GO:0006352">
    <property type="term" value="P:DNA-templated transcription initiation"/>
    <property type="evidence" value="ECO:0007669"/>
    <property type="project" value="InterPro"/>
</dbReference>
<evidence type="ECO:0000256" key="2">
    <source>
        <dbReference type="ARBA" id="ARBA00023015"/>
    </source>
</evidence>
<comment type="similarity">
    <text evidence="1">Belongs to the sigma-70 factor family. ECF subfamily.</text>
</comment>
<feature type="domain" description="RNA polymerase sigma-70 region 2" evidence="6">
    <location>
        <begin position="86"/>
        <end position="148"/>
    </location>
</feature>
<dbReference type="EMBL" id="RBIR01000002">
    <property type="protein sequence ID" value="RKR20377.1"/>
    <property type="molecule type" value="Genomic_DNA"/>
</dbReference>
<dbReference type="CDD" id="cd06171">
    <property type="entry name" value="Sigma70_r4"/>
    <property type="match status" value="1"/>
</dbReference>
<dbReference type="GO" id="GO:0016987">
    <property type="term" value="F:sigma factor activity"/>
    <property type="evidence" value="ECO:0007669"/>
    <property type="project" value="UniProtKB-KW"/>
</dbReference>
<keyword evidence="2" id="KW-0805">Transcription regulation</keyword>
<dbReference type="GO" id="GO:0003677">
    <property type="term" value="F:DNA binding"/>
    <property type="evidence" value="ECO:0007669"/>
    <property type="project" value="InterPro"/>
</dbReference>
<name>A0A495EW71_9MICC</name>
<reference evidence="8 9" key="1">
    <citation type="submission" date="2018-10" db="EMBL/GenBank/DDBJ databases">
        <title>Genomic Encyclopedia of Type Strains, Phase IV (KMG-IV): sequencing the most valuable type-strain genomes for metagenomic binning, comparative biology and taxonomic classification.</title>
        <authorList>
            <person name="Goeker M."/>
        </authorList>
    </citation>
    <scope>NUCLEOTIDE SEQUENCE [LARGE SCALE GENOMIC DNA]</scope>
    <source>
        <strain evidence="8 9">DSM 25586</strain>
    </source>
</reference>
<dbReference type="SUPFAM" id="SSF88659">
    <property type="entry name" value="Sigma3 and sigma4 domains of RNA polymerase sigma factors"/>
    <property type="match status" value="1"/>
</dbReference>
<proteinExistence type="inferred from homology"/>
<sequence length="239" mass="25653">MRTAHLQTRPAYEAAANHASHAAVPGPRSTAGALCLGVMETPNAPNPGPAAPAATSADINGRLGSLLGLIAQGDQEAFAEFYGLTSRRVFGMARRVLIDAELSEDTTQEVFLQVWQNAAKFNAAAGSPLAWLMTISHRRAVDKVRSSQSATDREAKYGANSQEIDHDSVSDEVGSRLEAEAVVRCLETLTDTQQESVRLAYYGGLTYREVAERLNAAVPTIKSRIRDGLIRLKTCLGVS</sequence>
<dbReference type="Pfam" id="PF04542">
    <property type="entry name" value="Sigma70_r2"/>
    <property type="match status" value="1"/>
</dbReference>
<dbReference type="PANTHER" id="PTHR43133:SF66">
    <property type="entry name" value="ECF RNA POLYMERASE SIGMA FACTOR SIGK"/>
    <property type="match status" value="1"/>
</dbReference>
<gene>
    <name evidence="8" type="ORF">C8D78_1010</name>
</gene>
<comment type="caution">
    <text evidence="8">The sequence shown here is derived from an EMBL/GenBank/DDBJ whole genome shotgun (WGS) entry which is preliminary data.</text>
</comment>
<feature type="region of interest" description="Disordered" evidence="5">
    <location>
        <begin position="1"/>
        <end position="25"/>
    </location>
</feature>
<accession>A0A495EW71</accession>
<dbReference type="PANTHER" id="PTHR43133">
    <property type="entry name" value="RNA POLYMERASE ECF-TYPE SIGMA FACTO"/>
    <property type="match status" value="1"/>
</dbReference>
<dbReference type="NCBIfam" id="TIGR02937">
    <property type="entry name" value="sigma70-ECF"/>
    <property type="match status" value="1"/>
</dbReference>
<feature type="domain" description="RNA polymerase sigma factor 70 region 4 type 2" evidence="7">
    <location>
        <begin position="180"/>
        <end position="232"/>
    </location>
</feature>
<dbReference type="Gene3D" id="1.10.10.10">
    <property type="entry name" value="Winged helix-like DNA-binding domain superfamily/Winged helix DNA-binding domain"/>
    <property type="match status" value="1"/>
</dbReference>
<evidence type="ECO:0000259" key="7">
    <source>
        <dbReference type="Pfam" id="PF08281"/>
    </source>
</evidence>
<evidence type="ECO:0000313" key="9">
    <source>
        <dbReference type="Proteomes" id="UP000276055"/>
    </source>
</evidence>
<evidence type="ECO:0000256" key="3">
    <source>
        <dbReference type="ARBA" id="ARBA00023082"/>
    </source>
</evidence>
<dbReference type="SUPFAM" id="SSF88946">
    <property type="entry name" value="Sigma2 domain of RNA polymerase sigma factors"/>
    <property type="match status" value="1"/>
</dbReference>
<keyword evidence="3" id="KW-0731">Sigma factor</keyword>
<evidence type="ECO:0000259" key="6">
    <source>
        <dbReference type="Pfam" id="PF04542"/>
    </source>
</evidence>
<evidence type="ECO:0000256" key="4">
    <source>
        <dbReference type="ARBA" id="ARBA00023163"/>
    </source>
</evidence>
<dbReference type="InterPro" id="IPR039425">
    <property type="entry name" value="RNA_pol_sigma-70-like"/>
</dbReference>
<organism evidence="8 9">
    <name type="scientific">Arthrobacter oryzae</name>
    <dbReference type="NCBI Taxonomy" id="409290"/>
    <lineage>
        <taxon>Bacteria</taxon>
        <taxon>Bacillati</taxon>
        <taxon>Actinomycetota</taxon>
        <taxon>Actinomycetes</taxon>
        <taxon>Micrococcales</taxon>
        <taxon>Micrococcaceae</taxon>
        <taxon>Arthrobacter</taxon>
    </lineage>
</organism>
<dbReference type="Pfam" id="PF08281">
    <property type="entry name" value="Sigma70_r4_2"/>
    <property type="match status" value="1"/>
</dbReference>
<protein>
    <submittedName>
        <fullName evidence="8">RNA polymerase sigma-70 factor (ECF subfamily)</fullName>
    </submittedName>
</protein>
<feature type="compositionally biased region" description="Basic and acidic residues" evidence="5">
    <location>
        <begin position="144"/>
        <end position="156"/>
    </location>
</feature>
<dbReference type="InterPro" id="IPR013324">
    <property type="entry name" value="RNA_pol_sigma_r3/r4-like"/>
</dbReference>
<evidence type="ECO:0000256" key="5">
    <source>
        <dbReference type="SAM" id="MobiDB-lite"/>
    </source>
</evidence>
<dbReference type="AlphaFoldDB" id="A0A495EW71"/>
<feature type="region of interest" description="Disordered" evidence="5">
    <location>
        <begin position="144"/>
        <end position="170"/>
    </location>
</feature>
<dbReference type="NCBIfam" id="NF007228">
    <property type="entry name" value="PRK09646.1"/>
    <property type="match status" value="1"/>
</dbReference>
<dbReference type="Gene3D" id="1.10.1740.10">
    <property type="match status" value="1"/>
</dbReference>
<dbReference type="InterPro" id="IPR013249">
    <property type="entry name" value="RNA_pol_sigma70_r4_t2"/>
</dbReference>